<dbReference type="EMBL" id="GEDG01015858">
    <property type="protein sequence ID" value="JAP23083.1"/>
    <property type="molecule type" value="Transcribed_RNA"/>
</dbReference>
<accession>A0A0V0HU95</accession>
<organism evidence="2">
    <name type="scientific">Solanum chacoense</name>
    <name type="common">Chaco potato</name>
    <dbReference type="NCBI Taxonomy" id="4108"/>
    <lineage>
        <taxon>Eukaryota</taxon>
        <taxon>Viridiplantae</taxon>
        <taxon>Streptophyta</taxon>
        <taxon>Embryophyta</taxon>
        <taxon>Tracheophyta</taxon>
        <taxon>Spermatophyta</taxon>
        <taxon>Magnoliopsida</taxon>
        <taxon>eudicotyledons</taxon>
        <taxon>Gunneridae</taxon>
        <taxon>Pentapetalae</taxon>
        <taxon>asterids</taxon>
        <taxon>lamiids</taxon>
        <taxon>Solanales</taxon>
        <taxon>Solanaceae</taxon>
        <taxon>Solanoideae</taxon>
        <taxon>Solaneae</taxon>
        <taxon>Solanum</taxon>
    </lineage>
</organism>
<evidence type="ECO:0000256" key="1">
    <source>
        <dbReference type="SAM" id="Phobius"/>
    </source>
</evidence>
<keyword evidence="1" id="KW-0812">Transmembrane</keyword>
<keyword evidence="1" id="KW-0472">Membrane</keyword>
<sequence>MRKRLCSLPHSFHSIYLTCLLFSLPNLLNFFNRLIYLISSRYIFSSIYSTLFTYQISTSNLLKSYLIYIIVTYL</sequence>
<dbReference type="AlphaFoldDB" id="A0A0V0HU95"/>
<proteinExistence type="predicted"/>
<reference evidence="2" key="1">
    <citation type="submission" date="2015-12" db="EMBL/GenBank/DDBJ databases">
        <title>Gene expression during late stages of embryo sac development: a critical building block for successful pollen-pistil interactions.</title>
        <authorList>
            <person name="Liu Y."/>
            <person name="Joly V."/>
            <person name="Sabar M."/>
            <person name="Matton D.P."/>
        </authorList>
    </citation>
    <scope>NUCLEOTIDE SEQUENCE</scope>
</reference>
<evidence type="ECO:0000313" key="2">
    <source>
        <dbReference type="EMBL" id="JAP23083.1"/>
    </source>
</evidence>
<feature type="transmembrane region" description="Helical" evidence="1">
    <location>
        <begin position="12"/>
        <end position="28"/>
    </location>
</feature>
<protein>
    <submittedName>
        <fullName evidence="2">Putative ovule protein</fullName>
    </submittedName>
</protein>
<name>A0A0V0HU95_SOLCH</name>
<keyword evidence="1" id="KW-1133">Transmembrane helix</keyword>